<dbReference type="EMBL" id="JAOA01000035">
    <property type="protein sequence ID" value="ETZ97068.1"/>
    <property type="molecule type" value="Genomic_DNA"/>
</dbReference>
<dbReference type="InterPro" id="IPR049790">
    <property type="entry name" value="Rv3655c/TadE"/>
</dbReference>
<evidence type="ECO:0000313" key="1">
    <source>
        <dbReference type="EMBL" id="ETZ97068.1"/>
    </source>
</evidence>
<protein>
    <recommendedName>
        <fullName evidence="3">Pilus assembly protein TadE</fullName>
    </recommendedName>
</protein>
<proteinExistence type="predicted"/>
<evidence type="ECO:0000313" key="2">
    <source>
        <dbReference type="Proteomes" id="UP000020561"/>
    </source>
</evidence>
<dbReference type="NCBIfam" id="NF041390">
    <property type="entry name" value="TadE_Rv3655c"/>
    <property type="match status" value="1"/>
</dbReference>
<dbReference type="AlphaFoldDB" id="X7XQH0"/>
<reference evidence="1 2" key="1">
    <citation type="submission" date="2013-12" db="EMBL/GenBank/DDBJ databases">
        <authorList>
            <person name="Brown-Elliot B."/>
            <person name="Wallace R."/>
            <person name="Lenaerts A."/>
            <person name="Ordway D."/>
            <person name="DeGroote M.A."/>
            <person name="Parker T."/>
            <person name="Sizemore C."/>
            <person name="Tallon L.J."/>
            <person name="Sadzewicz L.K."/>
            <person name="Sengamalay N."/>
            <person name="Fraser C.M."/>
            <person name="Hine E."/>
            <person name="Shefchek K.A."/>
            <person name="Das S.P."/>
            <person name="Tettelin H."/>
        </authorList>
    </citation>
    <scope>NUCLEOTIDE SEQUENCE [LARGE SCALE GENOMIC DNA]</scope>
    <source>
        <strain evidence="1 2">662</strain>
    </source>
</reference>
<gene>
    <name evidence="1" type="ORF">I545_6846</name>
</gene>
<dbReference type="Proteomes" id="UP000020561">
    <property type="component" value="Unassembled WGS sequence"/>
</dbReference>
<dbReference type="PATRIC" id="fig|1299326.3.peg.6572"/>
<comment type="caution">
    <text evidence="1">The sequence shown here is derived from an EMBL/GenBank/DDBJ whole genome shotgun (WGS) entry which is preliminary data.</text>
</comment>
<name>X7XQH0_MYCKA</name>
<accession>X7XQH0</accession>
<sequence>MPGSSTVEAALAIATLVVVLVLCMAGLTAVSMQLRCIDAAREAARLAARGDQRSAVDVARRIAPPAAQIELRRDGEFLVASVVARSKLLPTLDIAANAVAAASRDDGGSATVLAVAMVGVLLWSPGRAPIWARWRWLGIVRRRSPIWPRWRRPRVTGWRPGGLRAGNGRGAGDGGGRCRLRGTGPRCGGHCRGSGGFRRRGAGRRTGGAGRQQVESQCGADC</sequence>
<organism evidence="1 2">
    <name type="scientific">Mycobacterium kansasii 662</name>
    <dbReference type="NCBI Taxonomy" id="1299326"/>
    <lineage>
        <taxon>Bacteria</taxon>
        <taxon>Bacillati</taxon>
        <taxon>Actinomycetota</taxon>
        <taxon>Actinomycetes</taxon>
        <taxon>Mycobacteriales</taxon>
        <taxon>Mycobacteriaceae</taxon>
        <taxon>Mycobacterium</taxon>
    </lineage>
</organism>
<evidence type="ECO:0008006" key="3">
    <source>
        <dbReference type="Google" id="ProtNLM"/>
    </source>
</evidence>